<dbReference type="RefSeq" id="XP_007510044.1">
    <property type="nucleotide sequence ID" value="XM_007509982.1"/>
</dbReference>
<dbReference type="InterPro" id="IPR025714">
    <property type="entry name" value="Methyltranfer_dom"/>
</dbReference>
<dbReference type="AlphaFoldDB" id="K8EMF1"/>
<dbReference type="OrthoDB" id="497933at2759"/>
<dbReference type="EMBL" id="FO082267">
    <property type="protein sequence ID" value="CCO19159.1"/>
    <property type="molecule type" value="Genomic_DNA"/>
</dbReference>
<evidence type="ECO:0000313" key="4">
    <source>
        <dbReference type="Proteomes" id="UP000198341"/>
    </source>
</evidence>
<reference evidence="3 4" key="1">
    <citation type="submission" date="2011-10" db="EMBL/GenBank/DDBJ databases">
        <authorList>
            <person name="Genoscope - CEA"/>
        </authorList>
    </citation>
    <scope>NUCLEOTIDE SEQUENCE [LARGE SCALE GENOMIC DNA]</scope>
    <source>
        <strain evidence="3 4">RCC 1105</strain>
    </source>
</reference>
<evidence type="ECO:0000313" key="3">
    <source>
        <dbReference type="EMBL" id="CCO19159.1"/>
    </source>
</evidence>
<dbReference type="GeneID" id="19012428"/>
<organism evidence="3 4">
    <name type="scientific">Bathycoccus prasinos</name>
    <dbReference type="NCBI Taxonomy" id="41875"/>
    <lineage>
        <taxon>Eukaryota</taxon>
        <taxon>Viridiplantae</taxon>
        <taxon>Chlorophyta</taxon>
        <taxon>Mamiellophyceae</taxon>
        <taxon>Mamiellales</taxon>
        <taxon>Bathycoccaceae</taxon>
        <taxon>Bathycoccus</taxon>
    </lineage>
</organism>
<evidence type="ECO:0000259" key="2">
    <source>
        <dbReference type="Pfam" id="PF13679"/>
    </source>
</evidence>
<dbReference type="SUPFAM" id="SSF53335">
    <property type="entry name" value="S-adenosyl-L-methionine-dependent methyltransferases"/>
    <property type="match status" value="1"/>
</dbReference>
<evidence type="ECO:0000256" key="1">
    <source>
        <dbReference type="SAM" id="MobiDB-lite"/>
    </source>
</evidence>
<dbReference type="InterPro" id="IPR029063">
    <property type="entry name" value="SAM-dependent_MTases_sf"/>
</dbReference>
<dbReference type="KEGG" id="bpg:Bathy12g02640"/>
<dbReference type="Proteomes" id="UP000198341">
    <property type="component" value="Chromosome 12"/>
</dbReference>
<dbReference type="Gene3D" id="3.40.50.150">
    <property type="entry name" value="Vaccinia Virus protein VP39"/>
    <property type="match status" value="1"/>
</dbReference>
<feature type="domain" description="Methyltransferase" evidence="2">
    <location>
        <begin position="110"/>
        <end position="224"/>
    </location>
</feature>
<keyword evidence="4" id="KW-1185">Reference proteome</keyword>
<dbReference type="STRING" id="41875.K8EMF1"/>
<dbReference type="Pfam" id="PF13679">
    <property type="entry name" value="Methyltransf_32"/>
    <property type="match status" value="1"/>
</dbReference>
<protein>
    <recommendedName>
        <fullName evidence="2">Methyltransferase domain-containing protein</fullName>
    </recommendedName>
</protein>
<proteinExistence type="predicted"/>
<accession>K8EMF1</accession>
<name>K8EMF1_9CHLO</name>
<gene>
    <name evidence="3" type="ordered locus">Bathy12g02640</name>
</gene>
<sequence length="338" mass="38323">MSSRHRHVREEEEDAKKKHHATKKTKLEYTIARCRENPRRYSPYVREFLRSNACKEMRENALFDSWMRKSSLVKEIEEATACLKQIERVLMKKKKKRGVLIEEEEALRSNGGEGLTFVDLCSGKGFLSIALSFAFPNARVEMMDRDESANVEHVEAMKNVTFRRVDVTSEECEKIVEDAANTSKFVFICGVHLCGDLSRVAIRLWRNVRRRMDGRAAIVLSPCCLPQRRRHDAFGFHVKDQARALKVDNYRLWCIFLSLEMRRCLMEDGGGGGGGGGVHMVQDEFMSGVKNTFLTCCCAECPPLPAVCSGESESKTNGNKAGISASILQASRWKISRT</sequence>
<feature type="region of interest" description="Disordered" evidence="1">
    <location>
        <begin position="1"/>
        <end position="22"/>
    </location>
</feature>
<dbReference type="eggNOG" id="ENOG502SAY8">
    <property type="taxonomic scope" value="Eukaryota"/>
</dbReference>